<dbReference type="Pfam" id="PF09980">
    <property type="entry name" value="DUF2214"/>
    <property type="match status" value="1"/>
</dbReference>
<feature type="transmembrane region" description="Helical" evidence="1">
    <location>
        <begin position="132"/>
        <end position="150"/>
    </location>
</feature>
<accession>A0A6I6MKN8</accession>
<keyword evidence="3" id="KW-1185">Reference proteome</keyword>
<dbReference type="RefSeq" id="WP_158766650.1">
    <property type="nucleotide sequence ID" value="NZ_CP047045.1"/>
</dbReference>
<keyword evidence="1" id="KW-1133">Transmembrane helix</keyword>
<feature type="transmembrane region" description="Helical" evidence="1">
    <location>
        <begin position="12"/>
        <end position="34"/>
    </location>
</feature>
<dbReference type="InterPro" id="IPR018706">
    <property type="entry name" value="DUF2214_membrane"/>
</dbReference>
<reference evidence="3" key="1">
    <citation type="submission" date="2019-12" db="EMBL/GenBank/DDBJ databases">
        <title>Complete genome of Terracaulis silvestris 0127_4.</title>
        <authorList>
            <person name="Vieira S."/>
            <person name="Riedel T."/>
            <person name="Sproer C."/>
            <person name="Pascual J."/>
            <person name="Boedeker C."/>
            <person name="Overmann J."/>
        </authorList>
    </citation>
    <scope>NUCLEOTIDE SEQUENCE [LARGE SCALE GENOMIC DNA]</scope>
    <source>
        <strain evidence="3">0127_4</strain>
    </source>
</reference>
<gene>
    <name evidence="2" type="ORF">DSM104635_02672</name>
</gene>
<dbReference type="AlphaFoldDB" id="A0A6I6MKN8"/>
<evidence type="ECO:0000313" key="2">
    <source>
        <dbReference type="EMBL" id="QGZ95820.1"/>
    </source>
</evidence>
<sequence>MLLHYASLSWLHFVFAFILVGALAAEAFILRLPIDGRVARLLLRVDMFYGVSAVLLILAGISRVLWGEKGWEYYQVQPFFWAKIATFVVIALLSITPTRAFTRWVKAYNADAAFTPPEAEVKKVRRLVTIEVHLIALLLLFATLMARGIGQS</sequence>
<evidence type="ECO:0008006" key="4">
    <source>
        <dbReference type="Google" id="ProtNLM"/>
    </source>
</evidence>
<keyword evidence="1" id="KW-0812">Transmembrane</keyword>
<feature type="transmembrane region" description="Helical" evidence="1">
    <location>
        <begin position="46"/>
        <end position="66"/>
    </location>
</feature>
<feature type="transmembrane region" description="Helical" evidence="1">
    <location>
        <begin position="78"/>
        <end position="96"/>
    </location>
</feature>
<dbReference type="KEGG" id="tsv:DSM104635_02672"/>
<protein>
    <recommendedName>
        <fullName evidence="4">Integral membrane protein</fullName>
    </recommendedName>
</protein>
<evidence type="ECO:0000256" key="1">
    <source>
        <dbReference type="SAM" id="Phobius"/>
    </source>
</evidence>
<dbReference type="EMBL" id="CP047045">
    <property type="protein sequence ID" value="QGZ95820.1"/>
    <property type="molecule type" value="Genomic_DNA"/>
</dbReference>
<keyword evidence="1" id="KW-0472">Membrane</keyword>
<evidence type="ECO:0000313" key="3">
    <source>
        <dbReference type="Proteomes" id="UP000431269"/>
    </source>
</evidence>
<dbReference type="Proteomes" id="UP000431269">
    <property type="component" value="Chromosome"/>
</dbReference>
<organism evidence="2 3">
    <name type="scientific">Terricaulis silvestris</name>
    <dbReference type="NCBI Taxonomy" id="2686094"/>
    <lineage>
        <taxon>Bacteria</taxon>
        <taxon>Pseudomonadati</taxon>
        <taxon>Pseudomonadota</taxon>
        <taxon>Alphaproteobacteria</taxon>
        <taxon>Caulobacterales</taxon>
        <taxon>Caulobacteraceae</taxon>
        <taxon>Terricaulis</taxon>
    </lineage>
</organism>
<name>A0A6I6MKN8_9CAUL</name>
<proteinExistence type="predicted"/>